<proteinExistence type="predicted"/>
<evidence type="ECO:0000256" key="1">
    <source>
        <dbReference type="SAM" id="MobiDB-lite"/>
    </source>
</evidence>
<feature type="compositionally biased region" description="Basic and acidic residues" evidence="1">
    <location>
        <begin position="30"/>
        <end position="42"/>
    </location>
</feature>
<dbReference type="InterPro" id="IPR031490">
    <property type="entry name" value="UBZ2_FAAP20"/>
</dbReference>
<feature type="region of interest" description="Disordered" evidence="1">
    <location>
        <begin position="335"/>
        <end position="357"/>
    </location>
</feature>
<reference evidence="4" key="1">
    <citation type="submission" date="2025-08" db="UniProtKB">
        <authorList>
            <consortium name="RefSeq"/>
        </authorList>
    </citation>
    <scope>IDENTIFICATION</scope>
    <source>
        <tissue evidence="4">Gonad</tissue>
    </source>
</reference>
<dbReference type="GO" id="GO:0043130">
    <property type="term" value="F:ubiquitin binding"/>
    <property type="evidence" value="ECO:0007669"/>
    <property type="project" value="InterPro"/>
</dbReference>
<gene>
    <name evidence="4" type="primary">LOC109472542</name>
</gene>
<keyword evidence="3" id="KW-1185">Reference proteome</keyword>
<protein>
    <submittedName>
        <fullName evidence="4">Uncharacterized protein LOC109472542</fullName>
    </submittedName>
</protein>
<name>A0A6P4YF81_BRABE</name>
<dbReference type="InterPro" id="IPR052689">
    <property type="entry name" value="FA_core_complex_assoc"/>
</dbReference>
<accession>A0A6P4YF81</accession>
<dbReference type="Pfam" id="PF15750">
    <property type="entry name" value="UBZ_FAAP20"/>
    <property type="match status" value="1"/>
</dbReference>
<dbReference type="RefSeq" id="XP_019627885.1">
    <property type="nucleotide sequence ID" value="XM_019772326.1"/>
</dbReference>
<dbReference type="CDD" id="cd21965">
    <property type="entry name" value="Zn-C2H2_CALCOCO1_TAX1BP1_like"/>
    <property type="match status" value="1"/>
</dbReference>
<dbReference type="Proteomes" id="UP000515135">
    <property type="component" value="Unplaced"/>
</dbReference>
<dbReference type="PROSITE" id="PS51906">
    <property type="entry name" value="ZF_UBZ2"/>
    <property type="match status" value="1"/>
</dbReference>
<dbReference type="AlphaFoldDB" id="A0A6P4YF81"/>
<feature type="domain" description="UBZ2-type" evidence="2">
    <location>
        <begin position="368"/>
        <end position="404"/>
    </location>
</feature>
<feature type="region of interest" description="Disordered" evidence="1">
    <location>
        <begin position="206"/>
        <end position="247"/>
    </location>
</feature>
<evidence type="ECO:0000259" key="2">
    <source>
        <dbReference type="PROSITE" id="PS51906"/>
    </source>
</evidence>
<dbReference type="PANTHER" id="PTHR37862">
    <property type="entry name" value="FANCONI ANEMIA CORE COMPLEX-ASSOCIATED PROTEIN 20"/>
    <property type="match status" value="1"/>
</dbReference>
<feature type="compositionally biased region" description="Basic and acidic residues" evidence="1">
    <location>
        <begin position="54"/>
        <end position="66"/>
    </location>
</feature>
<organism evidence="3 4">
    <name type="scientific">Branchiostoma belcheri</name>
    <name type="common">Amphioxus</name>
    <dbReference type="NCBI Taxonomy" id="7741"/>
    <lineage>
        <taxon>Eukaryota</taxon>
        <taxon>Metazoa</taxon>
        <taxon>Chordata</taxon>
        <taxon>Cephalochordata</taxon>
        <taxon>Leptocardii</taxon>
        <taxon>Amphioxiformes</taxon>
        <taxon>Branchiostomatidae</taxon>
        <taxon>Branchiostoma</taxon>
    </lineage>
</organism>
<evidence type="ECO:0000313" key="3">
    <source>
        <dbReference type="Proteomes" id="UP000515135"/>
    </source>
</evidence>
<dbReference type="PANTHER" id="PTHR37862:SF1">
    <property type="entry name" value="FANCONI ANEMIA CORE COMPLEX-ASSOCIATED PROTEIN 20"/>
    <property type="match status" value="1"/>
</dbReference>
<dbReference type="GeneID" id="109472542"/>
<feature type="region of interest" description="Disordered" evidence="1">
    <location>
        <begin position="1"/>
        <end position="69"/>
    </location>
</feature>
<dbReference type="KEGG" id="bbel:109472542"/>
<dbReference type="OrthoDB" id="10063431at2759"/>
<evidence type="ECO:0000313" key="4">
    <source>
        <dbReference type="RefSeq" id="XP_019627885.1"/>
    </source>
</evidence>
<feature type="compositionally biased region" description="Basic residues" evidence="1">
    <location>
        <begin position="1"/>
        <end position="16"/>
    </location>
</feature>
<sequence length="404" mass="43762">MAANRKNKLSTKRKRGANSPSLGSLAGGIKDGKAEGSPEGHAARIPAQTAEKTQLVERQKPGEHQDQTPVHDGVTAELVRLRQSLAQHWPVYNNWTNLSDLPMVNTCTGVNKSQGLKQEHGICSIGETSFKWLPLPPPCKTCMKRKRVDLSPELLKDTERISRRVNTFQSGPTCTVGSKQTQNTTIKQQSTTVSSLYSKETPRLKNMKSITPPKTTPAGDTNRKTNLQENEMKPTPKVTHGQKVSSATELDSLKSQRAIKMDGLKQSMNTEATRDRPKDQAIRVRCPEGGGKRLVSQTGALKTFQPGEKPTGKITKGRPTRVAPLFKQPAASTLPRNVGAGPSTSKVQLKDGGGPEELKGGCGEAGSLHSCPMCQEEFPPGMSQLDMDGHIAACLSASSEDIMW</sequence>